<evidence type="ECO:0000313" key="1">
    <source>
        <dbReference type="EMBL" id="ACO34260.1"/>
    </source>
</evidence>
<dbReference type="HOGENOM" id="CLU_1168652_0_0_0"/>
<dbReference type="STRING" id="240015.ACP_0399"/>
<gene>
    <name evidence="1" type="ordered locus">ACP_0399</name>
</gene>
<dbReference type="Proteomes" id="UP000002207">
    <property type="component" value="Chromosome"/>
</dbReference>
<dbReference type="eggNOG" id="ENOG50348KP">
    <property type="taxonomic scope" value="Bacteria"/>
</dbReference>
<protein>
    <submittedName>
        <fullName evidence="1">Uncharacterized protein</fullName>
    </submittedName>
</protein>
<proteinExistence type="predicted"/>
<organism evidence="1 2">
    <name type="scientific">Acidobacterium capsulatum (strain ATCC 51196 / DSM 11244 / BCRC 80197 / JCM 7670 / NBRC 15755 / NCIMB 13165 / 161)</name>
    <dbReference type="NCBI Taxonomy" id="240015"/>
    <lineage>
        <taxon>Bacteria</taxon>
        <taxon>Pseudomonadati</taxon>
        <taxon>Acidobacteriota</taxon>
        <taxon>Terriglobia</taxon>
        <taxon>Terriglobales</taxon>
        <taxon>Acidobacteriaceae</taxon>
        <taxon>Acidobacterium</taxon>
    </lineage>
</organism>
<evidence type="ECO:0000313" key="2">
    <source>
        <dbReference type="Proteomes" id="UP000002207"/>
    </source>
</evidence>
<name>C1FA18_ACIC5</name>
<dbReference type="InParanoid" id="C1FA18"/>
<sequence length="237" mass="26951">MAARRPRTGERRRTQQPLKIDRLIEAMPELRQTLQKLKNSDGLTWQEIEERSALPKAQGGFIEWDELPTSVLELFPDMRLPHSNLHRWYDLRVQQVVSETLARSAQAREIAEAFARSTVDGSDEAVLNAARDQIMSILSEDATTKGRMGAAKALIVLAEILQQRRTNELRERQVAVNEKKVQALLKREALTRRKLEAETERLQKKASKGQVTEADLARLKQRVFGIAPREESEGAHG</sequence>
<dbReference type="OrthoDB" id="9864965at2"/>
<dbReference type="AlphaFoldDB" id="C1FA18"/>
<accession>C1FA18</accession>
<reference evidence="1 2" key="1">
    <citation type="journal article" date="2009" name="Appl. Environ. Microbiol.">
        <title>Three genomes from the phylum Acidobacteria provide insight into the lifestyles of these microorganisms in soils.</title>
        <authorList>
            <person name="Ward N.L."/>
            <person name="Challacombe J.F."/>
            <person name="Janssen P.H."/>
            <person name="Henrissat B."/>
            <person name="Coutinho P.M."/>
            <person name="Wu M."/>
            <person name="Xie G."/>
            <person name="Haft D.H."/>
            <person name="Sait M."/>
            <person name="Badger J."/>
            <person name="Barabote R.D."/>
            <person name="Bradley B."/>
            <person name="Brettin T.S."/>
            <person name="Brinkac L.M."/>
            <person name="Bruce D."/>
            <person name="Creasy T."/>
            <person name="Daugherty S.C."/>
            <person name="Davidsen T.M."/>
            <person name="DeBoy R.T."/>
            <person name="Detter J.C."/>
            <person name="Dodson R.J."/>
            <person name="Durkin A.S."/>
            <person name="Ganapathy A."/>
            <person name="Gwinn-Giglio M."/>
            <person name="Han C.S."/>
            <person name="Khouri H."/>
            <person name="Kiss H."/>
            <person name="Kothari S.P."/>
            <person name="Madupu R."/>
            <person name="Nelson K.E."/>
            <person name="Nelson W.C."/>
            <person name="Paulsen I."/>
            <person name="Penn K."/>
            <person name="Ren Q."/>
            <person name="Rosovitz M.J."/>
            <person name="Selengut J.D."/>
            <person name="Shrivastava S."/>
            <person name="Sullivan S.A."/>
            <person name="Tapia R."/>
            <person name="Thompson L.S."/>
            <person name="Watkins K.L."/>
            <person name="Yang Q."/>
            <person name="Yu C."/>
            <person name="Zafar N."/>
            <person name="Zhou L."/>
            <person name="Kuske C.R."/>
        </authorList>
    </citation>
    <scope>NUCLEOTIDE SEQUENCE [LARGE SCALE GENOMIC DNA]</scope>
    <source>
        <strain evidence="2">ATCC 51196 / DSM 11244 / BCRC 80197 / JCM 7670 / NBRC 15755 / NCIMB 13165 / 161</strain>
    </source>
</reference>
<keyword evidence="2" id="KW-1185">Reference proteome</keyword>
<dbReference type="RefSeq" id="WP_012680794.1">
    <property type="nucleotide sequence ID" value="NC_012483.1"/>
</dbReference>
<dbReference type="EMBL" id="CP001472">
    <property type="protein sequence ID" value="ACO34260.1"/>
    <property type="molecule type" value="Genomic_DNA"/>
</dbReference>
<dbReference type="KEGG" id="aca:ACP_0399"/>